<dbReference type="InterPro" id="IPR036179">
    <property type="entry name" value="Ig-like_dom_sf"/>
</dbReference>
<evidence type="ECO:0000259" key="4">
    <source>
        <dbReference type="Pfam" id="PF07686"/>
    </source>
</evidence>
<dbReference type="GO" id="GO:0004888">
    <property type="term" value="F:transmembrane signaling receptor activity"/>
    <property type="evidence" value="ECO:0007669"/>
    <property type="project" value="TreeGrafter"/>
</dbReference>
<evidence type="ECO:0000313" key="5">
    <source>
        <dbReference type="EMBL" id="JAG99529.1"/>
    </source>
</evidence>
<organism evidence="5">
    <name type="scientific">Anguilla anguilla</name>
    <name type="common">European freshwater eel</name>
    <name type="synonym">Muraena anguilla</name>
    <dbReference type="NCBI Taxonomy" id="7936"/>
    <lineage>
        <taxon>Eukaryota</taxon>
        <taxon>Metazoa</taxon>
        <taxon>Chordata</taxon>
        <taxon>Craniata</taxon>
        <taxon>Vertebrata</taxon>
        <taxon>Euteleostomi</taxon>
        <taxon>Actinopterygii</taxon>
        <taxon>Neopterygii</taxon>
        <taxon>Teleostei</taxon>
        <taxon>Anguilliformes</taxon>
        <taxon>Anguillidae</taxon>
        <taxon>Anguilla</taxon>
    </lineage>
</organism>
<feature type="domain" description="Immunoglobulin V-set" evidence="4">
    <location>
        <begin position="4"/>
        <end position="59"/>
    </location>
</feature>
<evidence type="ECO:0000256" key="3">
    <source>
        <dbReference type="ARBA" id="ARBA00023136"/>
    </source>
</evidence>
<sequence length="64" mass="7547">MNTENKERENRTQIRDYPSNTQFLITIRNLTAQDTGMYYCGVKGHSSFSDRRVPVHLNVRSRPF</sequence>
<dbReference type="PANTHER" id="PTHR11860">
    <property type="entry name" value="POLYMERIC-IMMUNOGLOBULIN RECEPTOR"/>
    <property type="match status" value="1"/>
</dbReference>
<reference evidence="5" key="1">
    <citation type="submission" date="2014-11" db="EMBL/GenBank/DDBJ databases">
        <authorList>
            <person name="Amaro Gonzalez C."/>
        </authorList>
    </citation>
    <scope>NUCLEOTIDE SEQUENCE</scope>
</reference>
<dbReference type="InterPro" id="IPR013106">
    <property type="entry name" value="Ig_V-set"/>
</dbReference>
<keyword evidence="3" id="KW-0472">Membrane</keyword>
<dbReference type="Gene3D" id="2.60.40.10">
    <property type="entry name" value="Immunoglobulins"/>
    <property type="match status" value="1"/>
</dbReference>
<evidence type="ECO:0000256" key="1">
    <source>
        <dbReference type="ARBA" id="ARBA00004370"/>
    </source>
</evidence>
<comment type="subcellular location">
    <subcellularLocation>
        <location evidence="1">Membrane</location>
    </subcellularLocation>
</comment>
<dbReference type="SUPFAM" id="SSF48726">
    <property type="entry name" value="Immunoglobulin"/>
    <property type="match status" value="1"/>
</dbReference>
<accession>A0A0E9P613</accession>
<dbReference type="AlphaFoldDB" id="A0A0E9P613"/>
<dbReference type="EMBL" id="GBXM01109047">
    <property type="protein sequence ID" value="JAG99529.1"/>
    <property type="molecule type" value="Transcribed_RNA"/>
</dbReference>
<dbReference type="GO" id="GO:0005886">
    <property type="term" value="C:plasma membrane"/>
    <property type="evidence" value="ECO:0007669"/>
    <property type="project" value="TreeGrafter"/>
</dbReference>
<dbReference type="InterPro" id="IPR013783">
    <property type="entry name" value="Ig-like_fold"/>
</dbReference>
<proteinExistence type="predicted"/>
<evidence type="ECO:0000256" key="2">
    <source>
        <dbReference type="ARBA" id="ARBA00022692"/>
    </source>
</evidence>
<dbReference type="PANTHER" id="PTHR11860:SF87">
    <property type="entry name" value="CMRF35-LIKE MOLECULE 8"/>
    <property type="match status" value="1"/>
</dbReference>
<dbReference type="Pfam" id="PF07686">
    <property type="entry name" value="V-set"/>
    <property type="match status" value="1"/>
</dbReference>
<dbReference type="InterPro" id="IPR050671">
    <property type="entry name" value="CD300_family_receptors"/>
</dbReference>
<protein>
    <recommendedName>
        <fullName evidence="4">Immunoglobulin V-set domain-containing protein</fullName>
    </recommendedName>
</protein>
<keyword evidence="2" id="KW-0812">Transmembrane</keyword>
<name>A0A0E9P613_ANGAN</name>
<reference evidence="5" key="2">
    <citation type="journal article" date="2015" name="Fish Shellfish Immunol.">
        <title>Early steps in the European eel (Anguilla anguilla)-Vibrio vulnificus interaction in the gills: Role of the RtxA13 toxin.</title>
        <authorList>
            <person name="Callol A."/>
            <person name="Pajuelo D."/>
            <person name="Ebbesson L."/>
            <person name="Teles M."/>
            <person name="MacKenzie S."/>
            <person name="Amaro C."/>
        </authorList>
    </citation>
    <scope>NUCLEOTIDE SEQUENCE</scope>
</reference>